<gene>
    <name evidence="1" type="ORF">GZ78_08290</name>
</gene>
<evidence type="ECO:0000313" key="1">
    <source>
        <dbReference type="EMBL" id="KEQ17684.1"/>
    </source>
</evidence>
<protein>
    <submittedName>
        <fullName evidence="1">Uncharacterized protein</fullName>
    </submittedName>
</protein>
<organism evidence="1 2">
    <name type="scientific">Endozoicomonas numazuensis</name>
    <dbReference type="NCBI Taxonomy" id="1137799"/>
    <lineage>
        <taxon>Bacteria</taxon>
        <taxon>Pseudomonadati</taxon>
        <taxon>Pseudomonadota</taxon>
        <taxon>Gammaproteobacteria</taxon>
        <taxon>Oceanospirillales</taxon>
        <taxon>Endozoicomonadaceae</taxon>
        <taxon>Endozoicomonas</taxon>
    </lineage>
</organism>
<sequence length="87" mass="10123">MFGDAAFVNSYHIAFPYFEIFPKFLLTADTLKNKYRDLFLTRYWKVGRGGEGREVNAFLSLHLSKVFIVHIRTARTLGSCRLNSFQI</sequence>
<comment type="caution">
    <text evidence="1">The sequence shown here is derived from an EMBL/GenBank/DDBJ whole genome shotgun (WGS) entry which is preliminary data.</text>
</comment>
<dbReference type="AlphaFoldDB" id="A0A081NGW1"/>
<accession>A0A081NGW1</accession>
<proteinExistence type="predicted"/>
<name>A0A081NGW1_9GAMM</name>
<dbReference type="EMBL" id="JOKH01000002">
    <property type="protein sequence ID" value="KEQ17684.1"/>
    <property type="molecule type" value="Genomic_DNA"/>
</dbReference>
<dbReference type="Proteomes" id="UP000028073">
    <property type="component" value="Unassembled WGS sequence"/>
</dbReference>
<evidence type="ECO:0000313" key="2">
    <source>
        <dbReference type="Proteomes" id="UP000028073"/>
    </source>
</evidence>
<keyword evidence="2" id="KW-1185">Reference proteome</keyword>
<reference evidence="1 2" key="1">
    <citation type="submission" date="2014-06" db="EMBL/GenBank/DDBJ databases">
        <title>Whole Genome Sequences of Three Symbiotic Endozoicomonas Bacteria.</title>
        <authorList>
            <person name="Neave M.J."/>
            <person name="Apprill A."/>
            <person name="Voolstra C.R."/>
        </authorList>
    </citation>
    <scope>NUCLEOTIDE SEQUENCE [LARGE SCALE GENOMIC DNA]</scope>
    <source>
        <strain evidence="1 2">DSM 25634</strain>
    </source>
</reference>